<protein>
    <submittedName>
        <fullName evidence="1">Uncharacterized protein</fullName>
    </submittedName>
</protein>
<reference evidence="1 2" key="1">
    <citation type="submission" date="2024-08" db="EMBL/GenBank/DDBJ databases">
        <title>Insights into the chromosomal genome structure of Flemingia macrophylla.</title>
        <authorList>
            <person name="Ding Y."/>
            <person name="Zhao Y."/>
            <person name="Bi W."/>
            <person name="Wu M."/>
            <person name="Zhao G."/>
            <person name="Gong Y."/>
            <person name="Li W."/>
            <person name="Zhang P."/>
        </authorList>
    </citation>
    <scope>NUCLEOTIDE SEQUENCE [LARGE SCALE GENOMIC DNA]</scope>
    <source>
        <strain evidence="1">DYQJB</strain>
        <tissue evidence="1">Leaf</tissue>
    </source>
</reference>
<gene>
    <name evidence="1" type="ORF">Fmac_016039</name>
</gene>
<sequence length="55" mass="6188">MLFHLKDLICILEFGTSIVGRLISLTFTFSPSLASTLESPLKRAKFLLLLMLFSL</sequence>
<accession>A0ABD1MG91</accession>
<organism evidence="1 2">
    <name type="scientific">Flemingia macrophylla</name>
    <dbReference type="NCBI Taxonomy" id="520843"/>
    <lineage>
        <taxon>Eukaryota</taxon>
        <taxon>Viridiplantae</taxon>
        <taxon>Streptophyta</taxon>
        <taxon>Embryophyta</taxon>
        <taxon>Tracheophyta</taxon>
        <taxon>Spermatophyta</taxon>
        <taxon>Magnoliopsida</taxon>
        <taxon>eudicotyledons</taxon>
        <taxon>Gunneridae</taxon>
        <taxon>Pentapetalae</taxon>
        <taxon>rosids</taxon>
        <taxon>fabids</taxon>
        <taxon>Fabales</taxon>
        <taxon>Fabaceae</taxon>
        <taxon>Papilionoideae</taxon>
        <taxon>50 kb inversion clade</taxon>
        <taxon>NPAAA clade</taxon>
        <taxon>indigoferoid/millettioid clade</taxon>
        <taxon>Phaseoleae</taxon>
        <taxon>Flemingia</taxon>
    </lineage>
</organism>
<keyword evidence="2" id="KW-1185">Reference proteome</keyword>
<proteinExistence type="predicted"/>
<dbReference type="AlphaFoldDB" id="A0ABD1MG91"/>
<dbReference type="Proteomes" id="UP001603857">
    <property type="component" value="Unassembled WGS sequence"/>
</dbReference>
<dbReference type="EMBL" id="JBGMDY010000005">
    <property type="protein sequence ID" value="KAL2334826.1"/>
    <property type="molecule type" value="Genomic_DNA"/>
</dbReference>
<evidence type="ECO:0000313" key="2">
    <source>
        <dbReference type="Proteomes" id="UP001603857"/>
    </source>
</evidence>
<name>A0ABD1MG91_9FABA</name>
<evidence type="ECO:0000313" key="1">
    <source>
        <dbReference type="EMBL" id="KAL2334826.1"/>
    </source>
</evidence>
<comment type="caution">
    <text evidence="1">The sequence shown here is derived from an EMBL/GenBank/DDBJ whole genome shotgun (WGS) entry which is preliminary data.</text>
</comment>